<gene>
    <name evidence="1" type="ORF">SAMN06296241_1575</name>
</gene>
<dbReference type="RefSeq" id="WP_143544478.1">
    <property type="nucleotide sequence ID" value="NZ_OCMF01000002.1"/>
</dbReference>
<evidence type="ECO:0000313" key="2">
    <source>
        <dbReference type="Proteomes" id="UP000219193"/>
    </source>
</evidence>
<organism evidence="1 2">
    <name type="scientific">Salinimicrobium sediminis</name>
    <dbReference type="NCBI Taxonomy" id="1343891"/>
    <lineage>
        <taxon>Bacteria</taxon>
        <taxon>Pseudomonadati</taxon>
        <taxon>Bacteroidota</taxon>
        <taxon>Flavobacteriia</taxon>
        <taxon>Flavobacteriales</taxon>
        <taxon>Flavobacteriaceae</taxon>
        <taxon>Salinimicrobium</taxon>
    </lineage>
</organism>
<proteinExistence type="predicted"/>
<protein>
    <recommendedName>
        <fullName evidence="3">Lipoprotein</fullName>
    </recommendedName>
</protein>
<dbReference type="OrthoDB" id="663527at2"/>
<dbReference type="Proteomes" id="UP000219193">
    <property type="component" value="Unassembled WGS sequence"/>
</dbReference>
<dbReference type="PROSITE" id="PS51257">
    <property type="entry name" value="PROKAR_LIPOPROTEIN"/>
    <property type="match status" value="1"/>
</dbReference>
<dbReference type="InterPro" id="IPR045607">
    <property type="entry name" value="DUF6452"/>
</dbReference>
<dbReference type="EMBL" id="OCMF01000002">
    <property type="protein sequence ID" value="SOC80032.1"/>
    <property type="molecule type" value="Genomic_DNA"/>
</dbReference>
<name>A0A285X3Z3_9FLAO</name>
<accession>A0A285X3Z3</accession>
<dbReference type="Pfam" id="PF20050">
    <property type="entry name" value="DUF6452"/>
    <property type="match status" value="1"/>
</dbReference>
<dbReference type="AlphaFoldDB" id="A0A285X3Z3"/>
<keyword evidence="2" id="KW-1185">Reference proteome</keyword>
<reference evidence="2" key="1">
    <citation type="submission" date="2017-09" db="EMBL/GenBank/DDBJ databases">
        <authorList>
            <person name="Varghese N."/>
            <person name="Submissions S."/>
        </authorList>
    </citation>
    <scope>NUCLEOTIDE SEQUENCE [LARGE SCALE GENOMIC DNA]</scope>
    <source>
        <strain evidence="2">CGMCC 1.12641</strain>
    </source>
</reference>
<evidence type="ECO:0008006" key="3">
    <source>
        <dbReference type="Google" id="ProtNLM"/>
    </source>
</evidence>
<evidence type="ECO:0000313" key="1">
    <source>
        <dbReference type="EMBL" id="SOC80032.1"/>
    </source>
</evidence>
<sequence>MNYIQKWLFLGVFFFLLQGCQKDDICPAGTATTPLLVIEFYDSQNPGRLKAVQDLRVQASGMEEIYFGPETTNSISIPLRTDQNFTEYTFTYNSGEEDENEDVVTFRYSPNPEYINRACGFRINYGNIDVSVQGEDDNWILSTSILQQNIENETEAHISFTH</sequence>